<evidence type="ECO:0000256" key="1">
    <source>
        <dbReference type="ARBA" id="ARBA00000085"/>
    </source>
</evidence>
<evidence type="ECO:0000256" key="5">
    <source>
        <dbReference type="ARBA" id="ARBA00022777"/>
    </source>
</evidence>
<dbReference type="InterPro" id="IPR005467">
    <property type="entry name" value="His_kinase_dom"/>
</dbReference>
<feature type="non-terminal residue" evidence="9">
    <location>
        <position position="462"/>
    </location>
</feature>
<keyword evidence="7" id="KW-1133">Transmembrane helix</keyword>
<keyword evidence="7" id="KW-0812">Transmembrane</keyword>
<accession>X0T9J5</accession>
<keyword evidence="7" id="KW-0472">Membrane</keyword>
<keyword evidence="4" id="KW-0808">Transferase</keyword>
<dbReference type="InterPro" id="IPR003661">
    <property type="entry name" value="HisK_dim/P_dom"/>
</dbReference>
<dbReference type="AlphaFoldDB" id="X0T9J5"/>
<keyword evidence="6" id="KW-0902">Two-component regulatory system</keyword>
<dbReference type="SUPFAM" id="SSF47384">
    <property type="entry name" value="Homodimeric domain of signal transducing histidine kinase"/>
    <property type="match status" value="1"/>
</dbReference>
<organism evidence="9">
    <name type="scientific">marine sediment metagenome</name>
    <dbReference type="NCBI Taxonomy" id="412755"/>
    <lineage>
        <taxon>unclassified sequences</taxon>
        <taxon>metagenomes</taxon>
        <taxon>ecological metagenomes</taxon>
    </lineage>
</organism>
<dbReference type="SMART" id="SM00028">
    <property type="entry name" value="TPR"/>
    <property type="match status" value="1"/>
</dbReference>
<comment type="caution">
    <text evidence="9">The sequence shown here is derived from an EMBL/GenBank/DDBJ whole genome shotgun (WGS) entry which is preliminary data.</text>
</comment>
<dbReference type="InterPro" id="IPR050736">
    <property type="entry name" value="Sensor_HK_Regulatory"/>
</dbReference>
<dbReference type="InterPro" id="IPR011990">
    <property type="entry name" value="TPR-like_helical_dom_sf"/>
</dbReference>
<dbReference type="Gene3D" id="1.25.40.10">
    <property type="entry name" value="Tetratricopeptide repeat domain"/>
    <property type="match status" value="1"/>
</dbReference>
<evidence type="ECO:0000259" key="8">
    <source>
        <dbReference type="PROSITE" id="PS50109"/>
    </source>
</evidence>
<dbReference type="Gene3D" id="1.10.287.130">
    <property type="match status" value="1"/>
</dbReference>
<dbReference type="EMBL" id="BARS01004083">
    <property type="protein sequence ID" value="GAF72755.1"/>
    <property type="molecule type" value="Genomic_DNA"/>
</dbReference>
<dbReference type="FunFam" id="1.10.287.130:FF:000001">
    <property type="entry name" value="Two-component sensor histidine kinase"/>
    <property type="match status" value="1"/>
</dbReference>
<evidence type="ECO:0000313" key="9">
    <source>
        <dbReference type="EMBL" id="GAF72755.1"/>
    </source>
</evidence>
<evidence type="ECO:0000256" key="4">
    <source>
        <dbReference type="ARBA" id="ARBA00022679"/>
    </source>
</evidence>
<gene>
    <name evidence="9" type="ORF">S01H1_07958</name>
</gene>
<dbReference type="GO" id="GO:0000155">
    <property type="term" value="F:phosphorelay sensor kinase activity"/>
    <property type="evidence" value="ECO:0007669"/>
    <property type="project" value="InterPro"/>
</dbReference>
<proteinExistence type="predicted"/>
<feature type="domain" description="Histidine kinase" evidence="8">
    <location>
        <begin position="355"/>
        <end position="462"/>
    </location>
</feature>
<dbReference type="InterPro" id="IPR036097">
    <property type="entry name" value="HisK_dim/P_sf"/>
</dbReference>
<reference evidence="9" key="1">
    <citation type="journal article" date="2014" name="Front. Microbiol.">
        <title>High frequency of phylogenetically diverse reductive dehalogenase-homologous genes in deep subseafloor sedimentary metagenomes.</title>
        <authorList>
            <person name="Kawai M."/>
            <person name="Futagami T."/>
            <person name="Toyoda A."/>
            <person name="Takaki Y."/>
            <person name="Nishi S."/>
            <person name="Hori S."/>
            <person name="Arai W."/>
            <person name="Tsubouchi T."/>
            <person name="Morono Y."/>
            <person name="Uchiyama I."/>
            <person name="Ito T."/>
            <person name="Fujiyama A."/>
            <person name="Inagaki F."/>
            <person name="Takami H."/>
        </authorList>
    </citation>
    <scope>NUCLEOTIDE SEQUENCE</scope>
    <source>
        <strain evidence="9">Expedition CK06-06</strain>
    </source>
</reference>
<evidence type="ECO:0000256" key="2">
    <source>
        <dbReference type="ARBA" id="ARBA00012438"/>
    </source>
</evidence>
<dbReference type="PANTHER" id="PTHR43711:SF30">
    <property type="entry name" value="HISTIDINE KINASE"/>
    <property type="match status" value="1"/>
</dbReference>
<dbReference type="PROSITE" id="PS50109">
    <property type="entry name" value="HIS_KIN"/>
    <property type="match status" value="1"/>
</dbReference>
<keyword evidence="5" id="KW-0418">Kinase</keyword>
<evidence type="ECO:0000256" key="3">
    <source>
        <dbReference type="ARBA" id="ARBA00022553"/>
    </source>
</evidence>
<dbReference type="EC" id="2.7.13.3" evidence="2"/>
<dbReference type="CDD" id="cd00082">
    <property type="entry name" value="HisKA"/>
    <property type="match status" value="1"/>
</dbReference>
<dbReference type="PANTHER" id="PTHR43711">
    <property type="entry name" value="TWO-COMPONENT HISTIDINE KINASE"/>
    <property type="match status" value="1"/>
</dbReference>
<evidence type="ECO:0000256" key="7">
    <source>
        <dbReference type="SAM" id="Phobius"/>
    </source>
</evidence>
<dbReference type="PROSITE" id="PS50005">
    <property type="entry name" value="TPR"/>
    <property type="match status" value="1"/>
</dbReference>
<protein>
    <recommendedName>
        <fullName evidence="2">histidine kinase</fullName>
        <ecNumber evidence="2">2.7.13.3</ecNumber>
    </recommendedName>
</protein>
<dbReference type="Pfam" id="PF13174">
    <property type="entry name" value="TPR_6"/>
    <property type="match status" value="1"/>
</dbReference>
<dbReference type="Pfam" id="PF00512">
    <property type="entry name" value="HisKA"/>
    <property type="match status" value="1"/>
</dbReference>
<feature type="transmembrane region" description="Helical" evidence="7">
    <location>
        <begin position="316"/>
        <end position="336"/>
    </location>
</feature>
<evidence type="ECO:0000256" key="6">
    <source>
        <dbReference type="ARBA" id="ARBA00023012"/>
    </source>
</evidence>
<name>X0T9J5_9ZZZZ</name>
<dbReference type="InterPro" id="IPR019734">
    <property type="entry name" value="TPR_rpt"/>
</dbReference>
<feature type="non-terminal residue" evidence="9">
    <location>
        <position position="1"/>
    </location>
</feature>
<sequence>NLGKIESIRLFKTAESAELVTQNLPLAIQSYKTLVNRVQDNSSKALVLNRLARCYMKSGNFNQALNTYNEILKEYSNEMSSDGVPLGIIAFFQIGSITQKIEPEKAGQIILEFYNRLVGSKWSLDKSQFQFYRSIINKMGETWKTEWRGASEDVDFKNRWDEFERKADAKLEVLIKEEDLIEKIIPLVQARLFEFNSKAKEFSRFSKIVGGNLFLISAVSIQKEKILGIHIDNSVLIQERLPLLLDRFPIPEGWLVQIVDPDGQIVFGDEAVDSGTADLRSPFVLGFDQDFPPWQIRIFQKYPSASDRQFNLRRNVYILVVVVVMAVLFFGGFIAIRSTAKELELARLKSEFVSTVSHEFRTPLMSIRYLSEMLDSGRVKGEDKKNIYYGKIHKESERLSRLIENMLDFSKIEAGMKKYQFEDLSVGDLVKDVIQRFEEYVADKHVTLECEISDHLPDIHAD</sequence>
<comment type="catalytic activity">
    <reaction evidence="1">
        <text>ATP + protein L-histidine = ADP + protein N-phospho-L-histidine.</text>
        <dbReference type="EC" id="2.7.13.3"/>
    </reaction>
</comment>
<dbReference type="SMART" id="SM00388">
    <property type="entry name" value="HisKA"/>
    <property type="match status" value="1"/>
</dbReference>
<dbReference type="SUPFAM" id="SSF48452">
    <property type="entry name" value="TPR-like"/>
    <property type="match status" value="1"/>
</dbReference>
<keyword evidence="3" id="KW-0597">Phosphoprotein</keyword>